<organism evidence="2 3">
    <name type="scientific">Halorussus caseinilyticus</name>
    <dbReference type="NCBI Taxonomy" id="3034025"/>
    <lineage>
        <taxon>Archaea</taxon>
        <taxon>Methanobacteriati</taxon>
        <taxon>Methanobacteriota</taxon>
        <taxon>Stenosarchaea group</taxon>
        <taxon>Halobacteria</taxon>
        <taxon>Halobacteriales</taxon>
        <taxon>Haladaptataceae</taxon>
        <taxon>Halorussus</taxon>
    </lineage>
</organism>
<sequence>MTTEETSGLLEKVNPLKSTQPLRFEFLAISEGRDAPVEFYYGADDHLDILERRLRSIYPSTFDINRVKIDPATKLIPPTEYEREEFRESLDSGQLLYEFSEDEQVESDPDTTTEPDSERRRYLRGTIGID</sequence>
<dbReference type="Proteomes" id="UP001596407">
    <property type="component" value="Unassembled WGS sequence"/>
</dbReference>
<protein>
    <submittedName>
        <fullName evidence="2">Uncharacterized protein</fullName>
    </submittedName>
</protein>
<dbReference type="RefSeq" id="WP_382208991.1">
    <property type="nucleotide sequence ID" value="NZ_JBHSZH010000004.1"/>
</dbReference>
<evidence type="ECO:0000313" key="3">
    <source>
        <dbReference type="Proteomes" id="UP001596407"/>
    </source>
</evidence>
<dbReference type="AlphaFoldDB" id="A0ABD5WNS2"/>
<proteinExistence type="predicted"/>
<name>A0ABD5WNS2_9EURY</name>
<gene>
    <name evidence="2" type="ORF">ACFQJ6_04340</name>
</gene>
<reference evidence="2 3" key="1">
    <citation type="journal article" date="2019" name="Int. J. Syst. Evol. Microbiol.">
        <title>The Global Catalogue of Microorganisms (GCM) 10K type strain sequencing project: providing services to taxonomists for standard genome sequencing and annotation.</title>
        <authorList>
            <consortium name="The Broad Institute Genomics Platform"/>
            <consortium name="The Broad Institute Genome Sequencing Center for Infectious Disease"/>
            <person name="Wu L."/>
            <person name="Ma J."/>
        </authorList>
    </citation>
    <scope>NUCLEOTIDE SEQUENCE [LARGE SCALE GENOMIC DNA]</scope>
    <source>
        <strain evidence="2 3">DT72</strain>
    </source>
</reference>
<evidence type="ECO:0000313" key="2">
    <source>
        <dbReference type="EMBL" id="MFC7079498.1"/>
    </source>
</evidence>
<accession>A0ABD5WNS2</accession>
<keyword evidence="3" id="KW-1185">Reference proteome</keyword>
<feature type="compositionally biased region" description="Acidic residues" evidence="1">
    <location>
        <begin position="99"/>
        <end position="115"/>
    </location>
</feature>
<feature type="region of interest" description="Disordered" evidence="1">
    <location>
        <begin position="98"/>
        <end position="130"/>
    </location>
</feature>
<comment type="caution">
    <text evidence="2">The sequence shown here is derived from an EMBL/GenBank/DDBJ whole genome shotgun (WGS) entry which is preliminary data.</text>
</comment>
<dbReference type="EMBL" id="JBHSZH010000004">
    <property type="protein sequence ID" value="MFC7079498.1"/>
    <property type="molecule type" value="Genomic_DNA"/>
</dbReference>
<evidence type="ECO:0000256" key="1">
    <source>
        <dbReference type="SAM" id="MobiDB-lite"/>
    </source>
</evidence>